<protein>
    <submittedName>
        <fullName evidence="2">ATPase component of energizing module of predicted pantothenate ECF transporter</fullName>
    </submittedName>
</protein>
<feature type="compositionally biased region" description="Basic and acidic residues" evidence="1">
    <location>
        <begin position="59"/>
        <end position="73"/>
    </location>
</feature>
<feature type="non-terminal residue" evidence="2">
    <location>
        <position position="283"/>
    </location>
</feature>
<dbReference type="EMBL" id="CADCUW010000500">
    <property type="protein sequence ID" value="CAA9443637.1"/>
    <property type="molecule type" value="Genomic_DNA"/>
</dbReference>
<proteinExistence type="predicted"/>
<feature type="compositionally biased region" description="Low complexity" evidence="1">
    <location>
        <begin position="19"/>
        <end position="29"/>
    </location>
</feature>
<dbReference type="AlphaFoldDB" id="A0A6J4QGI8"/>
<sequence length="283" mass="29724">DRDRGPLLLLPHGRGGRGASSARPGPARGTGAVRRDHRPQRLGQEHARQTAHGHPVPDGGRDPDRRRPRERGKPVGGSAQGLRRLPRPRRPTRHEPGRGRRGLRAREPGVTAGGDRGEGRVVARRARAHGDPGAPDRGPLLGPEAAGRDSRGTGDAPAVPDPGRANLAPPRPGRDAPGVHDQGLQPPRGHGGPARHPLDARGLALRPGRGDGLGAQDPGRYPRGGLPPRRAPAGGRPGRPPGREPRPPPARPRNPSGGRRPGRGGSAGRPLCRHRGSRRPPGM</sequence>
<evidence type="ECO:0000313" key="2">
    <source>
        <dbReference type="EMBL" id="CAA9443637.1"/>
    </source>
</evidence>
<name>A0A6J4QGI8_9ACTN</name>
<feature type="compositionally biased region" description="Low complexity" evidence="1">
    <location>
        <begin position="1"/>
        <end position="12"/>
    </location>
</feature>
<feature type="compositionally biased region" description="Low complexity" evidence="1">
    <location>
        <begin position="218"/>
        <end position="234"/>
    </location>
</feature>
<reference evidence="2" key="1">
    <citation type="submission" date="2020-02" db="EMBL/GenBank/DDBJ databases">
        <authorList>
            <person name="Meier V. D."/>
        </authorList>
    </citation>
    <scope>NUCLEOTIDE SEQUENCE</scope>
    <source>
        <strain evidence="2">AVDCRST_MAG01</strain>
    </source>
</reference>
<gene>
    <name evidence="2" type="ORF">AVDCRST_MAG01-01-3883</name>
</gene>
<evidence type="ECO:0000256" key="1">
    <source>
        <dbReference type="SAM" id="MobiDB-lite"/>
    </source>
</evidence>
<feature type="region of interest" description="Disordered" evidence="1">
    <location>
        <begin position="1"/>
        <end position="283"/>
    </location>
</feature>
<feature type="compositionally biased region" description="Basic residues" evidence="1">
    <location>
        <begin position="271"/>
        <end position="283"/>
    </location>
</feature>
<organism evidence="2">
    <name type="scientific">uncultured Rubrobacteraceae bacterium</name>
    <dbReference type="NCBI Taxonomy" id="349277"/>
    <lineage>
        <taxon>Bacteria</taxon>
        <taxon>Bacillati</taxon>
        <taxon>Actinomycetota</taxon>
        <taxon>Rubrobacteria</taxon>
        <taxon>Rubrobacterales</taxon>
        <taxon>Rubrobacteraceae</taxon>
        <taxon>environmental samples</taxon>
    </lineage>
</organism>
<feature type="non-terminal residue" evidence="2">
    <location>
        <position position="1"/>
    </location>
</feature>
<accession>A0A6J4QGI8</accession>